<dbReference type="InterPro" id="IPR037198">
    <property type="entry name" value="MutL_C_sf"/>
</dbReference>
<feature type="region of interest" description="Disordered" evidence="2">
    <location>
        <begin position="410"/>
        <end position="493"/>
    </location>
</feature>
<name>A0A4U0TN54_9PEZI</name>
<proteinExistence type="inferred from homology"/>
<comment type="caution">
    <text evidence="4">The sequence shown here is derived from an EMBL/GenBank/DDBJ whole genome shotgun (WGS) entry which is preliminary data.</text>
</comment>
<organism evidence="4 5">
    <name type="scientific">Salinomyces thailandicus</name>
    <dbReference type="NCBI Taxonomy" id="706561"/>
    <lineage>
        <taxon>Eukaryota</taxon>
        <taxon>Fungi</taxon>
        <taxon>Dikarya</taxon>
        <taxon>Ascomycota</taxon>
        <taxon>Pezizomycotina</taxon>
        <taxon>Dothideomycetes</taxon>
        <taxon>Dothideomycetidae</taxon>
        <taxon>Mycosphaerellales</taxon>
        <taxon>Teratosphaeriaceae</taxon>
        <taxon>Salinomyces</taxon>
    </lineage>
</organism>
<feature type="compositionally biased region" description="Polar residues" evidence="2">
    <location>
        <begin position="943"/>
        <end position="961"/>
    </location>
</feature>
<dbReference type="GO" id="GO:0140664">
    <property type="term" value="F:ATP-dependent DNA damage sensor activity"/>
    <property type="evidence" value="ECO:0007669"/>
    <property type="project" value="InterPro"/>
</dbReference>
<feature type="region of interest" description="Disordered" evidence="2">
    <location>
        <begin position="943"/>
        <end position="997"/>
    </location>
</feature>
<gene>
    <name evidence="4" type="ORF">B0A50_07286</name>
</gene>
<feature type="region of interest" description="Disordered" evidence="2">
    <location>
        <begin position="517"/>
        <end position="538"/>
    </location>
</feature>
<dbReference type="Proteomes" id="UP000308549">
    <property type="component" value="Unassembled WGS sequence"/>
</dbReference>
<dbReference type="PANTHER" id="PTHR10073">
    <property type="entry name" value="DNA MISMATCH REPAIR PROTEIN MLH, PMS, MUTL"/>
    <property type="match status" value="1"/>
</dbReference>
<feature type="region of interest" description="Disordered" evidence="2">
    <location>
        <begin position="334"/>
        <end position="358"/>
    </location>
</feature>
<reference evidence="4 5" key="1">
    <citation type="submission" date="2017-03" db="EMBL/GenBank/DDBJ databases">
        <title>Genomes of endolithic fungi from Antarctica.</title>
        <authorList>
            <person name="Coleine C."/>
            <person name="Masonjones S."/>
            <person name="Stajich J.E."/>
        </authorList>
    </citation>
    <scope>NUCLEOTIDE SEQUENCE [LARGE SCALE GENOMIC DNA]</scope>
    <source>
        <strain evidence="4 5">CCFEE 6315</strain>
    </source>
</reference>
<sequence>MSRILPLSADAIAQIHSSKNITSLHGVVLALLENSLDADASKIDVTVDFRRGCCTVEDNGIGISTSEFVQHGGLGRMYHTSKRAVPKGIELHGITGTYLSQLAALALLSITSRSAQSDECATLTTHHGRVIARHIPAPASDELTAVSHGTRVIVRDLFGNMPVRVKQRALAAGVSNEDEKAWRELKRGIAGLLLAWPKPCAVKLRDPEHLDRNVSLSGTHPAISTALTEKSLNQLSGGNVKYDLRDALPVIFQAGLAPQESRASWIPISTSTSSIAIKGVICAQPAPAKLCQFLSIGIHACSNAKGHNELYDAVNRVFGNSSFGAMDDVLATDQGERDRRARDRRYKSDGYTQKQLRGRKGVDRHPMFVLRVELRGRHDHHAAAESISDAHLKAIIDVLEATVTQWLAANHFRPQQRRQRRNETQQSPAAGTKSPCSSSAATTSRGNVERLRSTINSTKRPVTHSSATTSSKRRKLNSLGRLPTPVEPGYNNASTYFNGLSRIKSGRQDLHDELWQGKKPHTAPAGRTGSIHTPVKEASGSSFKLPFLEVGQSGSVRQHSGTNARASESRSLAKITDPVRRVLESSDDFGSLDDGALLTAVEAAEGTTLANAQAEPDPVDESFDDSLIEWVNPVTKETHQVNSRTGVVLPTRPKTALRKDGRAVEEDKDPPIRAPAAINTSLTSTGRPLSLSRRAVVSTEASQPHWLPGFLKVWDNPVFARQNEERIPVASFDGPGADAAEASTRRCTHDTMTQHFTEAGTTSTSKLSKDSLQRAEVINQVDQKFILCKFPSSGSSQQNSTLVLVDQHAASERIILETLLHDLCAPIDPTSPTASYTSTLACRSAISTTLLDRPQRFQISPPESDLLKTFAPHFANWGILYDLSHSPTVSLSLPSQVQEGPKRAEYRLIIRTLPPAIAERCTALPHLLIDLLRSEIWSLASPPRNNGTRRSCTTAVNTSSHQQEEQRGEEKKEEEEKGKEDDGNKDEKAPTPTSPHTWLHRIASCPKALLDLLNSRACRSAIMFNDPLSRPQCQRLLNDLARCLFPFVCAHGR</sequence>
<feature type="compositionally biased region" description="Polar residues" evidence="2">
    <location>
        <begin position="453"/>
        <end position="470"/>
    </location>
</feature>
<dbReference type="InterPro" id="IPR042120">
    <property type="entry name" value="MutL_C_dimsub"/>
</dbReference>
<dbReference type="SMART" id="SM00853">
    <property type="entry name" value="MutL_C"/>
    <property type="match status" value="1"/>
</dbReference>
<dbReference type="InterPro" id="IPR014790">
    <property type="entry name" value="MutL_C"/>
</dbReference>
<evidence type="ECO:0000256" key="2">
    <source>
        <dbReference type="SAM" id="MobiDB-lite"/>
    </source>
</evidence>
<dbReference type="Pfam" id="PF13589">
    <property type="entry name" value="HATPase_c_3"/>
    <property type="match status" value="1"/>
</dbReference>
<feature type="compositionally biased region" description="Polar residues" evidence="2">
    <location>
        <begin position="434"/>
        <end position="446"/>
    </location>
</feature>
<dbReference type="SUPFAM" id="SSF55874">
    <property type="entry name" value="ATPase domain of HSP90 chaperone/DNA topoisomerase II/histidine kinase"/>
    <property type="match status" value="1"/>
</dbReference>
<dbReference type="GO" id="GO:0005524">
    <property type="term" value="F:ATP binding"/>
    <property type="evidence" value="ECO:0007669"/>
    <property type="project" value="InterPro"/>
</dbReference>
<dbReference type="GO" id="GO:0016887">
    <property type="term" value="F:ATP hydrolysis activity"/>
    <property type="evidence" value="ECO:0007669"/>
    <property type="project" value="InterPro"/>
</dbReference>
<evidence type="ECO:0000313" key="4">
    <source>
        <dbReference type="EMBL" id="TKA23410.1"/>
    </source>
</evidence>
<keyword evidence="5" id="KW-1185">Reference proteome</keyword>
<dbReference type="PANTHER" id="PTHR10073:SF47">
    <property type="entry name" value="DNA MISMATCH REPAIR PROTEIN MLH3"/>
    <property type="match status" value="1"/>
</dbReference>
<evidence type="ECO:0000256" key="1">
    <source>
        <dbReference type="ARBA" id="ARBA00006082"/>
    </source>
</evidence>
<feature type="compositionally biased region" description="Basic and acidic residues" evidence="2">
    <location>
        <begin position="962"/>
        <end position="989"/>
    </location>
</feature>
<accession>A0A4U0TN54</accession>
<dbReference type="Gene3D" id="3.30.1540.20">
    <property type="entry name" value="MutL, C-terminal domain, dimerisation subdomain"/>
    <property type="match status" value="2"/>
</dbReference>
<dbReference type="GO" id="GO:0032300">
    <property type="term" value="C:mismatch repair complex"/>
    <property type="evidence" value="ECO:0007669"/>
    <property type="project" value="InterPro"/>
</dbReference>
<dbReference type="OrthoDB" id="429932at2759"/>
<dbReference type="EMBL" id="NAJL01000056">
    <property type="protein sequence ID" value="TKA23410.1"/>
    <property type="molecule type" value="Genomic_DNA"/>
</dbReference>
<dbReference type="GO" id="GO:0006298">
    <property type="term" value="P:mismatch repair"/>
    <property type="evidence" value="ECO:0007669"/>
    <property type="project" value="InterPro"/>
</dbReference>
<dbReference type="SUPFAM" id="SSF118116">
    <property type="entry name" value="DNA mismatch repair protein MutL"/>
    <property type="match status" value="2"/>
</dbReference>
<protein>
    <recommendedName>
        <fullName evidence="3">MutL C-terminal dimerisation domain-containing protein</fullName>
    </recommendedName>
</protein>
<dbReference type="AlphaFoldDB" id="A0A4U0TN54"/>
<dbReference type="Gene3D" id="3.30.565.10">
    <property type="entry name" value="Histidine kinase-like ATPase, C-terminal domain"/>
    <property type="match status" value="1"/>
</dbReference>
<feature type="domain" description="MutL C-terminal dimerisation" evidence="3">
    <location>
        <begin position="777"/>
        <end position="1028"/>
    </location>
</feature>
<evidence type="ECO:0000259" key="3">
    <source>
        <dbReference type="SMART" id="SM00853"/>
    </source>
</evidence>
<comment type="similarity">
    <text evidence="1">Belongs to the DNA mismatch repair MutL/HexB family.</text>
</comment>
<evidence type="ECO:0000313" key="5">
    <source>
        <dbReference type="Proteomes" id="UP000308549"/>
    </source>
</evidence>
<dbReference type="InterPro" id="IPR036890">
    <property type="entry name" value="HATPase_C_sf"/>
</dbReference>
<dbReference type="InterPro" id="IPR038973">
    <property type="entry name" value="MutL/Mlh/Pms-like"/>
</dbReference>